<evidence type="ECO:0000313" key="2">
    <source>
        <dbReference type="EMBL" id="SCY60107.1"/>
    </source>
</evidence>
<keyword evidence="3" id="KW-1185">Reference proteome</keyword>
<accession>A0A1G5H8T1</accession>
<organism evidence="2 3">
    <name type="scientific">Thiohalorhabdus denitrificans</name>
    <dbReference type="NCBI Taxonomy" id="381306"/>
    <lineage>
        <taxon>Bacteria</taxon>
        <taxon>Pseudomonadati</taxon>
        <taxon>Pseudomonadota</taxon>
        <taxon>Gammaproteobacteria</taxon>
        <taxon>Thiohalorhabdales</taxon>
        <taxon>Thiohalorhabdaceae</taxon>
        <taxon>Thiohalorhabdus</taxon>
    </lineage>
</organism>
<keyword evidence="1" id="KW-0472">Membrane</keyword>
<feature type="transmembrane region" description="Helical" evidence="1">
    <location>
        <begin position="105"/>
        <end position="126"/>
    </location>
</feature>
<keyword evidence="1" id="KW-0812">Transmembrane</keyword>
<dbReference type="AlphaFoldDB" id="A0A1G5H8T1"/>
<protein>
    <submittedName>
        <fullName evidence="2">Predicted membrane protein</fullName>
    </submittedName>
</protein>
<dbReference type="Pfam" id="PF09842">
    <property type="entry name" value="DUF2069"/>
    <property type="match status" value="1"/>
</dbReference>
<dbReference type="Proteomes" id="UP000183104">
    <property type="component" value="Unassembled WGS sequence"/>
</dbReference>
<name>A0A1G5H8T1_9GAMM</name>
<proteinExistence type="predicted"/>
<reference evidence="3" key="1">
    <citation type="submission" date="2016-10" db="EMBL/GenBank/DDBJ databases">
        <authorList>
            <person name="Varghese N."/>
        </authorList>
    </citation>
    <scope>NUCLEOTIDE SEQUENCE [LARGE SCALE GENOMIC DNA]</scope>
    <source>
        <strain evidence="3">HL 19</strain>
    </source>
</reference>
<sequence>MRKLLAKPAAWLSPPLWQATAVTGLLGLLLTSMAWALWWSPGGPYPIWMTVKTVPLLLPLRGLLHGRRRTAQWASFLPLPYLLGSILAVYGYLVPPQFTSALDFAGAVLQGLFSLLLMTGSMYYAYTTAGQR</sequence>
<dbReference type="InterPro" id="IPR018643">
    <property type="entry name" value="DUF2069_membrane"/>
</dbReference>
<feature type="transmembrane region" description="Helical" evidence="1">
    <location>
        <begin position="21"/>
        <end position="39"/>
    </location>
</feature>
<evidence type="ECO:0000313" key="3">
    <source>
        <dbReference type="Proteomes" id="UP000183104"/>
    </source>
</evidence>
<gene>
    <name evidence="2" type="ORF">SAMN05661077_2632</name>
</gene>
<dbReference type="EMBL" id="FMUN01000008">
    <property type="protein sequence ID" value="SCY60107.1"/>
    <property type="molecule type" value="Genomic_DNA"/>
</dbReference>
<dbReference type="RefSeq" id="WP_054965781.1">
    <property type="nucleotide sequence ID" value="NZ_FMUN01000008.1"/>
</dbReference>
<evidence type="ECO:0000256" key="1">
    <source>
        <dbReference type="SAM" id="Phobius"/>
    </source>
</evidence>
<feature type="transmembrane region" description="Helical" evidence="1">
    <location>
        <begin position="76"/>
        <end position="93"/>
    </location>
</feature>
<keyword evidence="1" id="KW-1133">Transmembrane helix</keyword>